<evidence type="ECO:0000256" key="8">
    <source>
        <dbReference type="ARBA" id="ARBA00023187"/>
    </source>
</evidence>
<dbReference type="InterPro" id="IPR047575">
    <property type="entry name" value="Sm"/>
</dbReference>
<comment type="caution">
    <text evidence="16">The sequence shown here is derived from an EMBL/GenBank/DDBJ whole genome shotgun (WGS) entry which is preliminary data.</text>
</comment>
<dbReference type="GO" id="GO:0000387">
    <property type="term" value="P:spliceosomal snRNP assembly"/>
    <property type="evidence" value="ECO:0007669"/>
    <property type="project" value="UniProtKB-UniRule"/>
</dbReference>
<evidence type="ECO:0000256" key="1">
    <source>
        <dbReference type="ARBA" id="ARBA00004123"/>
    </source>
</evidence>
<dbReference type="SUPFAM" id="SSF50182">
    <property type="entry name" value="Sm-like ribonucleoproteins"/>
    <property type="match status" value="1"/>
</dbReference>
<evidence type="ECO:0000256" key="6">
    <source>
        <dbReference type="ARBA" id="ARBA00022664"/>
    </source>
</evidence>
<proteinExistence type="inferred from homology"/>
<dbReference type="InterPro" id="IPR010920">
    <property type="entry name" value="LSM_dom_sf"/>
</dbReference>
<evidence type="ECO:0000256" key="14">
    <source>
        <dbReference type="SAM" id="MobiDB-lite"/>
    </source>
</evidence>
<dbReference type="SMART" id="SM00651">
    <property type="entry name" value="Sm"/>
    <property type="match status" value="1"/>
</dbReference>
<feature type="domain" description="Sm" evidence="15">
    <location>
        <begin position="6"/>
        <end position="78"/>
    </location>
</feature>
<evidence type="ECO:0000259" key="15">
    <source>
        <dbReference type="PROSITE" id="PS52002"/>
    </source>
</evidence>
<comment type="function">
    <text evidence="12">Plays a role in pre-mRNA splicing as a core component of the spliceosomal U1, U2, U4 and U5 small nuclear ribonucleoproteins (snRNPs), the building blocks of the spliceosome.</text>
</comment>
<dbReference type="Pfam" id="PF01423">
    <property type="entry name" value="LSM"/>
    <property type="match status" value="1"/>
</dbReference>
<evidence type="ECO:0000256" key="13">
    <source>
        <dbReference type="RuleBase" id="RU365050"/>
    </source>
</evidence>
<keyword evidence="6 13" id="KW-0507">mRNA processing</keyword>
<dbReference type="InterPro" id="IPR034099">
    <property type="entry name" value="SmD3"/>
</dbReference>
<comment type="subcellular location">
    <subcellularLocation>
        <location evidence="2">Cytoplasm</location>
        <location evidence="2">Cytosol</location>
    </subcellularLocation>
    <subcellularLocation>
        <location evidence="1 13">Nucleus</location>
    </subcellularLocation>
</comment>
<feature type="region of interest" description="Disordered" evidence="14">
    <location>
        <begin position="91"/>
        <end position="141"/>
    </location>
</feature>
<dbReference type="FunFam" id="2.30.30.100:FF:000002">
    <property type="entry name" value="Small nuclear ribonucleoprotein Sm D3"/>
    <property type="match status" value="1"/>
</dbReference>
<dbReference type="PROSITE" id="PS52002">
    <property type="entry name" value="SM"/>
    <property type="match status" value="1"/>
</dbReference>
<keyword evidence="8 13" id="KW-0508">mRNA splicing</keyword>
<keyword evidence="9 13" id="KW-0539">Nucleus</keyword>
<evidence type="ECO:0000256" key="2">
    <source>
        <dbReference type="ARBA" id="ARBA00004514"/>
    </source>
</evidence>
<sequence length="141" mass="14747">MTAIGVPIKILHEAEGHIVTLETTIGEVYRGKLNEAEDNMNCQMSDVTVTLRDGRTQTLDNVFIRGSQIRFLVLPDMLKNAPMFKNIGRAQRGAQGMGQGGAPRGRGSAFRGGGRGGGRGRGGFGRGGRGGGGGGGMQFQG</sequence>
<dbReference type="Proteomes" id="UP001620645">
    <property type="component" value="Unassembled WGS sequence"/>
</dbReference>
<gene>
    <name evidence="16" type="ORF">niasHS_006850</name>
</gene>
<dbReference type="InterPro" id="IPR027141">
    <property type="entry name" value="LSm4/Sm_D1/D3"/>
</dbReference>
<dbReference type="Gene3D" id="2.30.30.100">
    <property type="match status" value="1"/>
</dbReference>
<dbReference type="GO" id="GO:0005829">
    <property type="term" value="C:cytosol"/>
    <property type="evidence" value="ECO:0007669"/>
    <property type="project" value="UniProtKB-SubCell"/>
</dbReference>
<accession>A0ABD2JIW8</accession>
<comment type="similarity">
    <text evidence="3 13">Belongs to the snRNP core protein family.</text>
</comment>
<evidence type="ECO:0000313" key="16">
    <source>
        <dbReference type="EMBL" id="KAL3090398.1"/>
    </source>
</evidence>
<evidence type="ECO:0000256" key="4">
    <source>
        <dbReference type="ARBA" id="ARBA00020160"/>
    </source>
</evidence>
<keyword evidence="5" id="KW-0963">Cytoplasm</keyword>
<evidence type="ECO:0000313" key="17">
    <source>
        <dbReference type="Proteomes" id="UP001620645"/>
    </source>
</evidence>
<evidence type="ECO:0000256" key="9">
    <source>
        <dbReference type="ARBA" id="ARBA00023242"/>
    </source>
</evidence>
<name>A0ABD2JIW8_HETSC</name>
<dbReference type="AlphaFoldDB" id="A0ABD2JIW8"/>
<protein>
    <recommendedName>
        <fullName evidence="4 13">Small nuclear ribonucleoprotein Sm D3</fullName>
        <shortName evidence="13">Sm-D3</shortName>
    </recommendedName>
    <alternativeName>
        <fullName evidence="11 13">snRNP core protein D3</fullName>
    </alternativeName>
</protein>
<dbReference type="EMBL" id="JBICCN010000143">
    <property type="protein sequence ID" value="KAL3090398.1"/>
    <property type="molecule type" value="Genomic_DNA"/>
</dbReference>
<dbReference type="PANTHER" id="PTHR23338">
    <property type="entry name" value="SMALL NUCLEAR RIBONUCLEOPROTEIN SM"/>
    <property type="match status" value="1"/>
</dbReference>
<reference evidence="16 17" key="1">
    <citation type="submission" date="2024-10" db="EMBL/GenBank/DDBJ databases">
        <authorList>
            <person name="Kim D."/>
        </authorList>
    </citation>
    <scope>NUCLEOTIDE SEQUENCE [LARGE SCALE GENOMIC DNA]</scope>
    <source>
        <strain evidence="16">Taebaek</strain>
    </source>
</reference>
<evidence type="ECO:0000256" key="5">
    <source>
        <dbReference type="ARBA" id="ARBA00022490"/>
    </source>
</evidence>
<evidence type="ECO:0000256" key="7">
    <source>
        <dbReference type="ARBA" id="ARBA00022728"/>
    </source>
</evidence>
<keyword evidence="7" id="KW-0747">Spliceosome</keyword>
<evidence type="ECO:0000256" key="11">
    <source>
        <dbReference type="ARBA" id="ARBA00033126"/>
    </source>
</evidence>
<keyword evidence="10 13" id="KW-0687">Ribonucleoprotein</keyword>
<dbReference type="GO" id="GO:0005681">
    <property type="term" value="C:spliceosomal complex"/>
    <property type="evidence" value="ECO:0007669"/>
    <property type="project" value="UniProtKB-KW"/>
</dbReference>
<evidence type="ECO:0000256" key="10">
    <source>
        <dbReference type="ARBA" id="ARBA00023274"/>
    </source>
</evidence>
<feature type="compositionally biased region" description="Gly residues" evidence="14">
    <location>
        <begin position="95"/>
        <end position="141"/>
    </location>
</feature>
<evidence type="ECO:0000256" key="12">
    <source>
        <dbReference type="ARBA" id="ARBA00058057"/>
    </source>
</evidence>
<organism evidence="16 17">
    <name type="scientific">Heterodera schachtii</name>
    <name type="common">Sugarbeet cyst nematode worm</name>
    <name type="synonym">Tylenchus schachtii</name>
    <dbReference type="NCBI Taxonomy" id="97005"/>
    <lineage>
        <taxon>Eukaryota</taxon>
        <taxon>Metazoa</taxon>
        <taxon>Ecdysozoa</taxon>
        <taxon>Nematoda</taxon>
        <taxon>Chromadorea</taxon>
        <taxon>Rhabditida</taxon>
        <taxon>Tylenchina</taxon>
        <taxon>Tylenchomorpha</taxon>
        <taxon>Tylenchoidea</taxon>
        <taxon>Heteroderidae</taxon>
        <taxon>Heteroderinae</taxon>
        <taxon>Heterodera</taxon>
    </lineage>
</organism>
<dbReference type="InterPro" id="IPR001163">
    <property type="entry name" value="Sm_dom_euk/arc"/>
</dbReference>
<evidence type="ECO:0000256" key="3">
    <source>
        <dbReference type="ARBA" id="ARBA00008146"/>
    </source>
</evidence>
<dbReference type="CDD" id="cd01721">
    <property type="entry name" value="Sm_D3"/>
    <property type="match status" value="1"/>
</dbReference>
<keyword evidence="17" id="KW-1185">Reference proteome</keyword>